<name>A0AAD7BDZ5_9AGAR</name>
<dbReference type="InterPro" id="IPR050819">
    <property type="entry name" value="Tripeptidyl-peptidase_I"/>
</dbReference>
<feature type="binding site" evidence="8">
    <location>
        <position position="517"/>
    </location>
    <ligand>
        <name>Ca(2+)</name>
        <dbReference type="ChEBI" id="CHEBI:29108"/>
    </ligand>
</feature>
<dbReference type="GO" id="GO:0008240">
    <property type="term" value="F:tripeptidyl-peptidase activity"/>
    <property type="evidence" value="ECO:0007669"/>
    <property type="project" value="TreeGrafter"/>
</dbReference>
<keyword evidence="4" id="KW-0378">Hydrolase</keyword>
<dbReference type="GO" id="GO:0004252">
    <property type="term" value="F:serine-type endopeptidase activity"/>
    <property type="evidence" value="ECO:0007669"/>
    <property type="project" value="InterPro"/>
</dbReference>
<evidence type="ECO:0000256" key="9">
    <source>
        <dbReference type="SAM" id="SignalP"/>
    </source>
</evidence>
<evidence type="ECO:0000256" key="1">
    <source>
        <dbReference type="ARBA" id="ARBA00004239"/>
    </source>
</evidence>
<evidence type="ECO:0000259" key="10">
    <source>
        <dbReference type="PROSITE" id="PS51695"/>
    </source>
</evidence>
<comment type="caution">
    <text evidence="11">The sequence shown here is derived from an EMBL/GenBank/DDBJ whole genome shotgun (WGS) entry which is preliminary data.</text>
</comment>
<proteinExistence type="predicted"/>
<feature type="signal peptide" evidence="9">
    <location>
        <begin position="1"/>
        <end position="18"/>
    </location>
</feature>
<dbReference type="CDD" id="cd04056">
    <property type="entry name" value="Peptidases_S53"/>
    <property type="match status" value="1"/>
</dbReference>
<dbReference type="CDD" id="cd11377">
    <property type="entry name" value="Pro-peptidase_S53"/>
    <property type="match status" value="1"/>
</dbReference>
<feature type="domain" description="Peptidase S53" evidence="10">
    <location>
        <begin position="210"/>
        <end position="537"/>
    </location>
</feature>
<organism evidence="11 12">
    <name type="scientific">Roridomyces roridus</name>
    <dbReference type="NCBI Taxonomy" id="1738132"/>
    <lineage>
        <taxon>Eukaryota</taxon>
        <taxon>Fungi</taxon>
        <taxon>Dikarya</taxon>
        <taxon>Basidiomycota</taxon>
        <taxon>Agaricomycotina</taxon>
        <taxon>Agaricomycetes</taxon>
        <taxon>Agaricomycetidae</taxon>
        <taxon>Agaricales</taxon>
        <taxon>Marasmiineae</taxon>
        <taxon>Mycenaceae</taxon>
        <taxon>Roridomyces</taxon>
    </lineage>
</organism>
<dbReference type="EMBL" id="JARKIF010000020">
    <property type="protein sequence ID" value="KAJ7617915.1"/>
    <property type="molecule type" value="Genomic_DNA"/>
</dbReference>
<dbReference type="SUPFAM" id="SSF52743">
    <property type="entry name" value="Subtilisin-like"/>
    <property type="match status" value="1"/>
</dbReference>
<reference evidence="11" key="1">
    <citation type="submission" date="2023-03" db="EMBL/GenBank/DDBJ databases">
        <title>Massive genome expansion in bonnet fungi (Mycena s.s.) driven by repeated elements and novel gene families across ecological guilds.</title>
        <authorList>
            <consortium name="Lawrence Berkeley National Laboratory"/>
            <person name="Harder C.B."/>
            <person name="Miyauchi S."/>
            <person name="Viragh M."/>
            <person name="Kuo A."/>
            <person name="Thoen E."/>
            <person name="Andreopoulos B."/>
            <person name="Lu D."/>
            <person name="Skrede I."/>
            <person name="Drula E."/>
            <person name="Henrissat B."/>
            <person name="Morin E."/>
            <person name="Kohler A."/>
            <person name="Barry K."/>
            <person name="LaButti K."/>
            <person name="Morin E."/>
            <person name="Salamov A."/>
            <person name="Lipzen A."/>
            <person name="Mereny Z."/>
            <person name="Hegedus B."/>
            <person name="Baldrian P."/>
            <person name="Stursova M."/>
            <person name="Weitz H."/>
            <person name="Taylor A."/>
            <person name="Grigoriev I.V."/>
            <person name="Nagy L.G."/>
            <person name="Martin F."/>
            <person name="Kauserud H."/>
        </authorList>
    </citation>
    <scope>NUCLEOTIDE SEQUENCE</scope>
    <source>
        <strain evidence="11">9284</strain>
    </source>
</reference>
<dbReference type="GO" id="GO:0046872">
    <property type="term" value="F:metal ion binding"/>
    <property type="evidence" value="ECO:0007669"/>
    <property type="project" value="UniProtKB-UniRule"/>
</dbReference>
<dbReference type="SUPFAM" id="SSF54897">
    <property type="entry name" value="Protease propeptides/inhibitors"/>
    <property type="match status" value="1"/>
</dbReference>
<protein>
    <submittedName>
        <fullName evidence="11">Subtilisin-like protein</fullName>
    </submittedName>
</protein>
<evidence type="ECO:0000256" key="5">
    <source>
        <dbReference type="ARBA" id="ARBA00022825"/>
    </source>
</evidence>
<dbReference type="PANTHER" id="PTHR14218">
    <property type="entry name" value="PROTEASE S8 TRIPEPTIDYL PEPTIDASE I CLN2"/>
    <property type="match status" value="1"/>
</dbReference>
<evidence type="ECO:0000256" key="7">
    <source>
        <dbReference type="ARBA" id="ARBA00023145"/>
    </source>
</evidence>
<gene>
    <name evidence="11" type="ORF">FB45DRAFT_872367</name>
</gene>
<keyword evidence="9" id="KW-0732">Signal</keyword>
<keyword evidence="5" id="KW-0720">Serine protease</keyword>
<dbReference type="InterPro" id="IPR036852">
    <property type="entry name" value="Peptidase_S8/S53_dom_sf"/>
</dbReference>
<keyword evidence="12" id="KW-1185">Reference proteome</keyword>
<evidence type="ECO:0000313" key="11">
    <source>
        <dbReference type="EMBL" id="KAJ7617915.1"/>
    </source>
</evidence>
<sequence>MPFFRFLSVVALVAYVSAGLLVLHHRRSSAPDGFTNEGPVSPDVQLTMQFALTSKNISGLHDTLMAISTPGNSAFRRWLSKDEVKSFVEPSAESLSAFHTFASKNGLVVESNSAHGDWVSVTMVAGQINALFGAQFARFSHRALDQPITRTLSISLPQELVGHVEAILPSTSFSLPRQSTDPLASVGKRTLVDKRPHPAASCNTSDPTGVLTPLCIQDIYGIPSTPACNKDNRLLIPVFNSKVPERDSLASFLTQFRPDMSPNTTFNLIQINNATNPNLTTIDPDVLEPDLDVQYTIGSEADVGEPIARQEISAKPKKLCNTFASLSARGISVLFASGDGGVRGVHDNPTQCNQTTFIPVFPSSCPWVITIGGTQGFSPEVATNFTGGGFSNLFPQPAYQKSAVNHYLKHHLPTSGTFNKTGRAYPDIAVQASDLAVFFANRLFTNGAGTSYSGPILGSMIALVNDRLLAAGKKPLGFLNPWLYHHQAAWTDITAGRNPGFTCPMSAVAFDAVEGWDPLTGLGTPMFDKLVQAAFENC</sequence>
<feature type="chain" id="PRO_5042030177" evidence="9">
    <location>
        <begin position="19"/>
        <end position="538"/>
    </location>
</feature>
<evidence type="ECO:0000256" key="3">
    <source>
        <dbReference type="ARBA" id="ARBA00022723"/>
    </source>
</evidence>
<dbReference type="AlphaFoldDB" id="A0AAD7BDZ5"/>
<feature type="binding site" evidence="8">
    <location>
        <position position="515"/>
    </location>
    <ligand>
        <name>Ca(2+)</name>
        <dbReference type="ChEBI" id="CHEBI:29108"/>
    </ligand>
</feature>
<dbReference type="InterPro" id="IPR015366">
    <property type="entry name" value="S53_propep"/>
</dbReference>
<comment type="caution">
    <text evidence="8">Lacks conserved residue(s) required for the propagation of feature annotation.</text>
</comment>
<dbReference type="Proteomes" id="UP001221142">
    <property type="component" value="Unassembled WGS sequence"/>
</dbReference>
<evidence type="ECO:0000256" key="2">
    <source>
        <dbReference type="ARBA" id="ARBA00022670"/>
    </source>
</evidence>
<comment type="subcellular location">
    <subcellularLocation>
        <location evidence="1">Secreted</location>
        <location evidence="1">Extracellular space</location>
    </subcellularLocation>
</comment>
<comment type="cofactor">
    <cofactor evidence="8">
        <name>Ca(2+)</name>
        <dbReference type="ChEBI" id="CHEBI:29108"/>
    </cofactor>
    <text evidence="8">Binds 1 Ca(2+) ion per subunit.</text>
</comment>
<dbReference type="GO" id="GO:0005576">
    <property type="term" value="C:extracellular region"/>
    <property type="evidence" value="ECO:0007669"/>
    <property type="project" value="UniProtKB-SubCell"/>
</dbReference>
<evidence type="ECO:0000313" key="12">
    <source>
        <dbReference type="Proteomes" id="UP001221142"/>
    </source>
</evidence>
<keyword evidence="6 8" id="KW-0106">Calcium</keyword>
<accession>A0AAD7BDZ5</accession>
<evidence type="ECO:0000256" key="6">
    <source>
        <dbReference type="ARBA" id="ARBA00022837"/>
    </source>
</evidence>
<keyword evidence="3 8" id="KW-0479">Metal-binding</keyword>
<evidence type="ECO:0000256" key="4">
    <source>
        <dbReference type="ARBA" id="ARBA00022801"/>
    </source>
</evidence>
<dbReference type="PROSITE" id="PS51695">
    <property type="entry name" value="SEDOLISIN"/>
    <property type="match status" value="1"/>
</dbReference>
<dbReference type="GO" id="GO:0006508">
    <property type="term" value="P:proteolysis"/>
    <property type="evidence" value="ECO:0007669"/>
    <property type="project" value="UniProtKB-KW"/>
</dbReference>
<keyword evidence="2" id="KW-0645">Protease</keyword>
<feature type="binding site" evidence="8">
    <location>
        <position position="493"/>
    </location>
    <ligand>
        <name>Ca(2+)</name>
        <dbReference type="ChEBI" id="CHEBI:29108"/>
    </ligand>
</feature>
<keyword evidence="7" id="KW-0865">Zymogen</keyword>
<dbReference type="SMART" id="SM00944">
    <property type="entry name" value="Pro-kuma_activ"/>
    <property type="match status" value="1"/>
</dbReference>
<dbReference type="Pfam" id="PF09286">
    <property type="entry name" value="Pro-kuma_activ"/>
    <property type="match status" value="1"/>
</dbReference>
<feature type="binding site" evidence="8">
    <location>
        <position position="492"/>
    </location>
    <ligand>
        <name>Ca(2+)</name>
        <dbReference type="ChEBI" id="CHEBI:29108"/>
    </ligand>
</feature>
<dbReference type="PANTHER" id="PTHR14218:SF15">
    <property type="entry name" value="TRIPEPTIDYL-PEPTIDASE 1"/>
    <property type="match status" value="1"/>
</dbReference>
<dbReference type="Gene3D" id="3.40.50.200">
    <property type="entry name" value="Peptidase S8/S53 domain"/>
    <property type="match status" value="2"/>
</dbReference>
<dbReference type="InterPro" id="IPR030400">
    <property type="entry name" value="Sedolisin_dom"/>
</dbReference>
<evidence type="ECO:0000256" key="8">
    <source>
        <dbReference type="PROSITE-ProRule" id="PRU01032"/>
    </source>
</evidence>